<dbReference type="PATRIC" id="fig|1341683.3.peg.2053"/>
<gene>
    <name evidence="1" type="ORF">P255_02073</name>
</gene>
<proteinExistence type="predicted"/>
<name>V2USD6_9GAMM</name>
<dbReference type="Proteomes" id="UP000018418">
    <property type="component" value="Unassembled WGS sequence"/>
</dbReference>
<keyword evidence="2" id="KW-1185">Reference proteome</keyword>
<dbReference type="AlphaFoldDB" id="V2USD6"/>
<dbReference type="HOGENOM" id="CLU_1369624_0_0_6"/>
<accession>V2USD6</accession>
<dbReference type="EMBL" id="AYEU01000006">
    <property type="protein sequence ID" value="ESK51550.1"/>
    <property type="molecule type" value="Genomic_DNA"/>
</dbReference>
<sequence>MTFNQLKLLKIIIYFFIPFSISSLTLADNLPTPAWYRYYDRNGVATISSSVSSAHIKQGYDVLDRRMQIIRHVPAFNAERSQQNAQSYGIQSKQRETDLRLKQAYTSSRTAELKKLDALKAIKIQISIQQRHTQDTYQDQVSLRREEMQYIRQGKSVPASLKERIQQNDQAINHSKNAILDLQNNYRDTQLKYDKIISRLKLME</sequence>
<dbReference type="OrthoDB" id="6711589at2"/>
<reference evidence="1 2" key="1">
    <citation type="submission" date="2013-10" db="EMBL/GenBank/DDBJ databases">
        <title>The Genome Sequence of Acinetobacter brisouii CIP 110357.</title>
        <authorList>
            <consortium name="The Broad Institute Genomics Platform"/>
            <consortium name="The Broad Institute Genome Sequencing Center for Infectious Disease"/>
            <person name="Cerqueira G."/>
            <person name="Feldgarden M."/>
            <person name="Courvalin P."/>
            <person name="Grillot-Courvalin C."/>
            <person name="Clermont D."/>
            <person name="Rocha E."/>
            <person name="Yoon E.-J."/>
            <person name="Nemec A."/>
            <person name="Young S.K."/>
            <person name="Zeng Q."/>
            <person name="Gargeya S."/>
            <person name="Fitzgerald M."/>
            <person name="Abouelleil A."/>
            <person name="Alvarado L."/>
            <person name="Berlin A.M."/>
            <person name="Chapman S.B."/>
            <person name="Gainer-Dewar J."/>
            <person name="Goldberg J."/>
            <person name="Gnerre S."/>
            <person name="Griggs A."/>
            <person name="Gujja S."/>
            <person name="Hansen M."/>
            <person name="Howarth C."/>
            <person name="Imamovic A."/>
            <person name="Ireland A."/>
            <person name="Larimer J."/>
            <person name="McCowan C."/>
            <person name="Murphy C."/>
            <person name="Pearson M."/>
            <person name="Poon T.W."/>
            <person name="Priest M."/>
            <person name="Roberts A."/>
            <person name="Saif S."/>
            <person name="Shea T."/>
            <person name="Sykes S."/>
            <person name="Wortman J."/>
            <person name="Nusbaum C."/>
            <person name="Birren B."/>
        </authorList>
    </citation>
    <scope>NUCLEOTIDE SEQUENCE [LARGE SCALE GENOMIC DNA]</scope>
    <source>
        <strain evidence="1 2">CIP 110357</strain>
    </source>
</reference>
<evidence type="ECO:0000313" key="2">
    <source>
        <dbReference type="Proteomes" id="UP000018418"/>
    </source>
</evidence>
<protein>
    <recommendedName>
        <fullName evidence="3">DUF4124 domain-containing protein</fullName>
    </recommendedName>
</protein>
<organism evidence="1 2">
    <name type="scientific">Acinetobacter brisouii CIP 110357</name>
    <dbReference type="NCBI Taxonomy" id="1341683"/>
    <lineage>
        <taxon>Bacteria</taxon>
        <taxon>Pseudomonadati</taxon>
        <taxon>Pseudomonadota</taxon>
        <taxon>Gammaproteobacteria</taxon>
        <taxon>Moraxellales</taxon>
        <taxon>Moraxellaceae</taxon>
        <taxon>Acinetobacter</taxon>
    </lineage>
</organism>
<dbReference type="RefSeq" id="WP_004901863.1">
    <property type="nucleotide sequence ID" value="NZ_BBTI01000011.1"/>
</dbReference>
<evidence type="ECO:0000313" key="1">
    <source>
        <dbReference type="EMBL" id="ESK51550.1"/>
    </source>
</evidence>
<comment type="caution">
    <text evidence="1">The sequence shown here is derived from an EMBL/GenBank/DDBJ whole genome shotgun (WGS) entry which is preliminary data.</text>
</comment>
<dbReference type="STRING" id="396323.VH98_09880"/>
<evidence type="ECO:0008006" key="3">
    <source>
        <dbReference type="Google" id="ProtNLM"/>
    </source>
</evidence>